<organism evidence="3 4">
    <name type="scientific">Nostocoides vanveenii</name>
    <dbReference type="NCBI Taxonomy" id="330835"/>
    <lineage>
        <taxon>Bacteria</taxon>
        <taxon>Bacillati</taxon>
        <taxon>Actinomycetota</taxon>
        <taxon>Actinomycetes</taxon>
        <taxon>Micrococcales</taxon>
        <taxon>Intrasporangiaceae</taxon>
        <taxon>Nostocoides</taxon>
    </lineage>
</organism>
<dbReference type="Gene3D" id="3.30.470.20">
    <property type="entry name" value="ATP-grasp fold, B domain"/>
    <property type="match status" value="1"/>
</dbReference>
<evidence type="ECO:0000313" key="4">
    <source>
        <dbReference type="Proteomes" id="UP001501475"/>
    </source>
</evidence>
<evidence type="ECO:0000259" key="2">
    <source>
        <dbReference type="PROSITE" id="PS50975"/>
    </source>
</evidence>
<evidence type="ECO:0000256" key="1">
    <source>
        <dbReference type="PROSITE-ProRule" id="PRU00409"/>
    </source>
</evidence>
<dbReference type="NCBIfam" id="NF005096">
    <property type="entry name" value="PRK06524.1"/>
    <property type="match status" value="1"/>
</dbReference>
<keyword evidence="1" id="KW-0067">ATP-binding</keyword>
<keyword evidence="1" id="KW-0547">Nucleotide-binding</keyword>
<dbReference type="RefSeq" id="WP_344067281.1">
    <property type="nucleotide sequence ID" value="NZ_BAAAPN010000057.1"/>
</dbReference>
<reference evidence="3 4" key="1">
    <citation type="journal article" date="2019" name="Int. J. Syst. Evol. Microbiol.">
        <title>The Global Catalogue of Microorganisms (GCM) 10K type strain sequencing project: providing services to taxonomists for standard genome sequencing and annotation.</title>
        <authorList>
            <consortium name="The Broad Institute Genomics Platform"/>
            <consortium name="The Broad Institute Genome Sequencing Center for Infectious Disease"/>
            <person name="Wu L."/>
            <person name="Ma J."/>
        </authorList>
    </citation>
    <scope>NUCLEOTIDE SEQUENCE [LARGE SCALE GENOMIC DNA]</scope>
    <source>
        <strain evidence="3 4">JCM 15591</strain>
    </source>
</reference>
<dbReference type="SUPFAM" id="SSF56059">
    <property type="entry name" value="Glutathione synthetase ATP-binding domain-like"/>
    <property type="match status" value="1"/>
</dbReference>
<feature type="domain" description="ATP-grasp" evidence="2">
    <location>
        <begin position="137"/>
        <end position="338"/>
    </location>
</feature>
<name>A0ABN2KWH1_9MICO</name>
<protein>
    <submittedName>
        <fullName evidence="3">Biotin carboxylase</fullName>
    </submittedName>
</protein>
<dbReference type="Proteomes" id="UP001501475">
    <property type="component" value="Unassembled WGS sequence"/>
</dbReference>
<dbReference type="InterPro" id="IPR011761">
    <property type="entry name" value="ATP-grasp"/>
</dbReference>
<accession>A0ABN2KWH1</accession>
<dbReference type="EMBL" id="BAAAPN010000057">
    <property type="protein sequence ID" value="GAA1766702.1"/>
    <property type="molecule type" value="Genomic_DNA"/>
</dbReference>
<dbReference type="PROSITE" id="PS50975">
    <property type="entry name" value="ATP_GRASP"/>
    <property type="match status" value="1"/>
</dbReference>
<comment type="caution">
    <text evidence="3">The sequence shown here is derived from an EMBL/GenBank/DDBJ whole genome shotgun (WGS) entry which is preliminary data.</text>
</comment>
<gene>
    <name evidence="3" type="ORF">GCM10009810_26890</name>
</gene>
<proteinExistence type="predicted"/>
<evidence type="ECO:0000313" key="3">
    <source>
        <dbReference type="EMBL" id="GAA1766702.1"/>
    </source>
</evidence>
<keyword evidence="4" id="KW-1185">Reference proteome</keyword>
<sequence length="485" mass="54639">MTTHPLRNISEIRSFYRTNDEPIYFVGPTPFNLLGLDRWVRNFNYLTYYDPWDGQHPRIITPSQPYDGTFTSSEQITNWLLRNPELQARLKARGGKPRVMAVFIDEETEEICRELGYTLTLPPVALRKRLDSKLETTRLGNEAGAPSVPNILASADSYDELLALAGEAGLGSDLVIQLPYGDSGKTTFFVASQQDWDKYTEDLAGQEAKIMKRIRNTAFAVEGCITRHGTIVGPFMVDLTGYESMTPYKGGWCGNDVFPETMTQKQRTAATQLVRKLGDRLALEGYTGFFEVDTLIDLDTDEVYLGELNPRISGASPITMVTAGAYADLPLYLFHLLEYMDVDYTIDTDEINERWTELAAIDQWSQLIMKQPEDEVSSILAAPRTGTWAIQPDGSFEYRRPALDWHGLQDENEFFFMRIYGPGDYLFKGADLGIVMGRSRMQTDDPKSLTPRCEQIVSGIRSQYVSSPLTEAPVIMPTLLNSKAL</sequence>